<comment type="caution">
    <text evidence="6">The sequence shown here is derived from an EMBL/GenBank/DDBJ whole genome shotgun (WGS) entry which is preliminary data.</text>
</comment>
<dbReference type="Pfam" id="PF10186">
    <property type="entry name" value="ATG14"/>
    <property type="match status" value="1"/>
</dbReference>
<comment type="similarity">
    <text evidence="1">Belongs to the ATG14 family.</text>
</comment>
<feature type="compositionally biased region" description="Basic and acidic residues" evidence="5">
    <location>
        <begin position="585"/>
        <end position="604"/>
    </location>
</feature>
<dbReference type="EMBL" id="JAZHXJ010000110">
    <property type="protein sequence ID" value="KAL1874216.1"/>
    <property type="molecule type" value="Genomic_DNA"/>
</dbReference>
<feature type="region of interest" description="Disordered" evidence="5">
    <location>
        <begin position="54"/>
        <end position="73"/>
    </location>
</feature>
<feature type="region of interest" description="Disordered" evidence="5">
    <location>
        <begin position="526"/>
        <end position="554"/>
    </location>
</feature>
<evidence type="ECO:0000256" key="3">
    <source>
        <dbReference type="ARBA" id="ARBA00023054"/>
    </source>
</evidence>
<evidence type="ECO:0000256" key="1">
    <source>
        <dbReference type="ARBA" id="ARBA00009574"/>
    </source>
</evidence>
<sequence length="604" mass="67604">MATESPRPVLLPQNRKLRHLRGIYLRNLRFSRPRGRTIDDAAINKSPSKLETLRDTHQLHHSLSTEDLRSPPADRKWTNNLSNTVLSLRQRTTESATGEGLADAFFSLHCEGEEDPIYISEVSQRATNFNFRFFELTQLDASITRLPRVTVKVWTKRHETWSLLLEENVDLRFLNFLGTMLNVHFPPNSLVFHLTDGIYSLELSSKPPPPKQATPLPTASYNALMRLATLDHSIQDALQTSEAIARQINEILARTPRNEAPQVEDRVQLAKKYVLQQQRAVQAAERRKRELQESIAARRDAIRSGREAQERAAVDVDDARLKLSASQELLLSTRESIHGQRRRICEDLSRIYNIVPVPMGPPLSFQICGVPLPNTSYDESLTSGSATEDSLSAALGYVAQLTNALQYYLSVPLPYPVYLFGSRSSIRDDISILSDPQREFPLYLPRGGSRAQFRFDYGWFLLNKDIEVLCTAQGLKVVDIRHTLPNLKYLLYVCSAGSDELPERKRGGVRGLWAGKLKSKGLGIGDDDTSSLAGSRPGSADSDRRARQRGELTKTFENQAVGAARVATAEDLLSSTPASSVASHLDGETKLSLRTKGLRERAVK</sequence>
<evidence type="ECO:0000256" key="2">
    <source>
        <dbReference type="ARBA" id="ARBA00013807"/>
    </source>
</evidence>
<accession>A0ABR3XE62</accession>
<feature type="coiled-coil region" evidence="4">
    <location>
        <begin position="274"/>
        <end position="301"/>
    </location>
</feature>
<name>A0ABR3XE62_9PEZI</name>
<proteinExistence type="inferred from homology"/>
<evidence type="ECO:0000313" key="6">
    <source>
        <dbReference type="EMBL" id="KAL1874216.1"/>
    </source>
</evidence>
<dbReference type="InterPro" id="IPR018791">
    <property type="entry name" value="UV_resistance/autophagy_Atg14"/>
</dbReference>
<reference evidence="6 7" key="1">
    <citation type="journal article" date="2024" name="Commun. Biol.">
        <title>Comparative genomic analysis of thermophilic fungi reveals convergent evolutionary adaptations and gene losses.</title>
        <authorList>
            <person name="Steindorff A.S."/>
            <person name="Aguilar-Pontes M.V."/>
            <person name="Robinson A.J."/>
            <person name="Andreopoulos B."/>
            <person name="LaButti K."/>
            <person name="Kuo A."/>
            <person name="Mondo S."/>
            <person name="Riley R."/>
            <person name="Otillar R."/>
            <person name="Haridas S."/>
            <person name="Lipzen A."/>
            <person name="Grimwood J."/>
            <person name="Schmutz J."/>
            <person name="Clum A."/>
            <person name="Reid I.D."/>
            <person name="Moisan M.C."/>
            <person name="Butler G."/>
            <person name="Nguyen T.T.M."/>
            <person name="Dewar K."/>
            <person name="Conant G."/>
            <person name="Drula E."/>
            <person name="Henrissat B."/>
            <person name="Hansel C."/>
            <person name="Singer S."/>
            <person name="Hutchinson M.I."/>
            <person name="de Vries R.P."/>
            <person name="Natvig D.O."/>
            <person name="Powell A.J."/>
            <person name="Tsang A."/>
            <person name="Grigoriev I.V."/>
        </authorList>
    </citation>
    <scope>NUCLEOTIDE SEQUENCE [LARGE SCALE GENOMIC DNA]</scope>
    <source>
        <strain evidence="6 7">ATCC 24622</strain>
    </source>
</reference>
<evidence type="ECO:0000256" key="4">
    <source>
        <dbReference type="SAM" id="Coils"/>
    </source>
</evidence>
<evidence type="ECO:0000313" key="7">
    <source>
        <dbReference type="Proteomes" id="UP001586593"/>
    </source>
</evidence>
<dbReference type="Proteomes" id="UP001586593">
    <property type="component" value="Unassembled WGS sequence"/>
</dbReference>
<feature type="compositionally biased region" description="Basic and acidic residues" evidence="5">
    <location>
        <begin position="541"/>
        <end position="554"/>
    </location>
</feature>
<organism evidence="6 7">
    <name type="scientific">Phialemonium thermophilum</name>
    <dbReference type="NCBI Taxonomy" id="223376"/>
    <lineage>
        <taxon>Eukaryota</taxon>
        <taxon>Fungi</taxon>
        <taxon>Dikarya</taxon>
        <taxon>Ascomycota</taxon>
        <taxon>Pezizomycotina</taxon>
        <taxon>Sordariomycetes</taxon>
        <taxon>Sordariomycetidae</taxon>
        <taxon>Cephalothecales</taxon>
        <taxon>Cephalothecaceae</taxon>
        <taxon>Phialemonium</taxon>
    </lineage>
</organism>
<gene>
    <name evidence="6" type="ORF">VTK73DRAFT_543</name>
</gene>
<keyword evidence="7" id="KW-1185">Reference proteome</keyword>
<keyword evidence="3 4" id="KW-0175">Coiled coil</keyword>
<evidence type="ECO:0000256" key="5">
    <source>
        <dbReference type="SAM" id="MobiDB-lite"/>
    </source>
</evidence>
<dbReference type="PANTHER" id="PTHR15157">
    <property type="entry name" value="UV RADIATION RESISTANCE-ASSOCIATED GENE PROTEIN"/>
    <property type="match status" value="1"/>
</dbReference>
<feature type="region of interest" description="Disordered" evidence="5">
    <location>
        <begin position="576"/>
        <end position="604"/>
    </location>
</feature>
<protein>
    <recommendedName>
        <fullName evidence="2">Autophagy-related protein 14</fullName>
    </recommendedName>
</protein>
<dbReference type="PANTHER" id="PTHR15157:SF5">
    <property type="entry name" value="UV RADIATION RESISTANCE-ASSOCIATED GENE PROTEIN"/>
    <property type="match status" value="1"/>
</dbReference>